<dbReference type="PANTHER" id="PTHR39199:SF1">
    <property type="entry name" value="BLR5128 PROTEIN"/>
    <property type="match status" value="1"/>
</dbReference>
<evidence type="ECO:0000259" key="1">
    <source>
        <dbReference type="Pfam" id="PF10000"/>
    </source>
</evidence>
<evidence type="ECO:0000313" key="3">
    <source>
        <dbReference type="Proteomes" id="UP000236649"/>
    </source>
</evidence>
<reference evidence="2 3" key="1">
    <citation type="submission" date="2018-01" db="EMBL/GenBank/DDBJ databases">
        <title>Species boundaries and ecological features among Paraburkholderia terrae DSMZ17804T, P. hospita DSMZ17164T and P. caribensis DSMZ13236T.</title>
        <authorList>
            <person name="Pratama A.A."/>
        </authorList>
    </citation>
    <scope>NUCLEOTIDE SEQUENCE [LARGE SCALE GENOMIC DNA]</scope>
    <source>
        <strain evidence="2 3">DSM 17164</strain>
    </source>
</reference>
<organism evidence="2 3">
    <name type="scientific">Paraburkholderia hospita</name>
    <dbReference type="NCBI Taxonomy" id="169430"/>
    <lineage>
        <taxon>Bacteria</taxon>
        <taxon>Pseudomonadati</taxon>
        <taxon>Pseudomonadota</taxon>
        <taxon>Betaproteobacteria</taxon>
        <taxon>Burkholderiales</taxon>
        <taxon>Burkholderiaceae</taxon>
        <taxon>Paraburkholderia</taxon>
    </lineage>
</organism>
<dbReference type="RefSeq" id="WP_039900341.1">
    <property type="nucleotide sequence ID" value="NZ_AKAU01000076.1"/>
</dbReference>
<evidence type="ECO:0000313" key="2">
    <source>
        <dbReference type="EMBL" id="AUT72519.1"/>
    </source>
</evidence>
<dbReference type="Proteomes" id="UP000236649">
    <property type="component" value="Chromosome 2"/>
</dbReference>
<feature type="domain" description="DUF2241" evidence="1">
    <location>
        <begin position="4"/>
        <end position="69"/>
    </location>
</feature>
<dbReference type="AlphaFoldDB" id="A0AAJ4SXQ2"/>
<dbReference type="InterPro" id="IPR045865">
    <property type="entry name" value="ACT-like_dom_sf"/>
</dbReference>
<sequence>MSPVSDLSVLLKTLEPVLNPGVFVFASVKDGNAIDPAVIVASIREPEGLSVVTSEADAQVGGLNALFKCAWITLTVNSALEAVGLTAAFASALGNSGISCNVVAGAHHDHIFVPLESAATAMHVLHLLQTDGVVAQRPANSS</sequence>
<dbReference type="EMBL" id="CP026106">
    <property type="protein sequence ID" value="AUT72519.1"/>
    <property type="molecule type" value="Genomic_DNA"/>
</dbReference>
<gene>
    <name evidence="2" type="ORF">C2L64_30700</name>
</gene>
<accession>A0AAJ4SXQ2</accession>
<name>A0AAJ4SXQ2_9BURK</name>
<dbReference type="PANTHER" id="PTHR39199">
    <property type="entry name" value="BLR5128 PROTEIN"/>
    <property type="match status" value="1"/>
</dbReference>
<dbReference type="Gene3D" id="3.30.2130.10">
    <property type="entry name" value="VC0802-like"/>
    <property type="match status" value="1"/>
</dbReference>
<dbReference type="InterPro" id="IPR018717">
    <property type="entry name" value="DUF2241"/>
</dbReference>
<proteinExistence type="predicted"/>
<protein>
    <submittedName>
        <fullName evidence="2">ACT domain-containing protein</fullName>
    </submittedName>
</protein>
<dbReference type="KEGG" id="phs:C2L64_30700"/>
<dbReference type="Pfam" id="PF10000">
    <property type="entry name" value="ACT_3"/>
    <property type="match status" value="1"/>
</dbReference>
<dbReference type="SUPFAM" id="SSF55021">
    <property type="entry name" value="ACT-like"/>
    <property type="match status" value="2"/>
</dbReference>
<dbReference type="GeneID" id="55532677"/>